<dbReference type="InterPro" id="IPR018678">
    <property type="entry name" value="DUF2160_TM"/>
</dbReference>
<reference evidence="2" key="1">
    <citation type="submission" date="2022-04" db="EMBL/GenBank/DDBJ databases">
        <title>Roseomonas acroporae sp. nov., isolated from coral Acropora digitifera.</title>
        <authorList>
            <person name="Sun H."/>
        </authorList>
    </citation>
    <scope>NUCLEOTIDE SEQUENCE</scope>
    <source>
        <strain evidence="2">NAR14</strain>
    </source>
</reference>
<protein>
    <submittedName>
        <fullName evidence="2">DUF2160 domain-containing protein</fullName>
    </submittedName>
</protein>
<evidence type="ECO:0000313" key="2">
    <source>
        <dbReference type="EMBL" id="MCK8787511.1"/>
    </source>
</evidence>
<sequence length="92" mass="10109">MNLDWMAWTWETAAFFAAILALLLLMTALAVWRPETPRTGVLGIPTTRGDRLFLTLLGAAFIHLAWIGLTGLDAWYGSALSVLYGIAVFLLV</sequence>
<feature type="transmembrane region" description="Helical" evidence="1">
    <location>
        <begin position="75"/>
        <end position="91"/>
    </location>
</feature>
<feature type="transmembrane region" description="Helical" evidence="1">
    <location>
        <begin position="52"/>
        <end position="69"/>
    </location>
</feature>
<organism evidence="2 3">
    <name type="scientific">Roseomonas acroporae</name>
    <dbReference type="NCBI Taxonomy" id="2937791"/>
    <lineage>
        <taxon>Bacteria</taxon>
        <taxon>Pseudomonadati</taxon>
        <taxon>Pseudomonadota</taxon>
        <taxon>Alphaproteobacteria</taxon>
        <taxon>Acetobacterales</taxon>
        <taxon>Roseomonadaceae</taxon>
        <taxon>Roseomonas</taxon>
    </lineage>
</organism>
<dbReference type="Proteomes" id="UP001139516">
    <property type="component" value="Unassembled WGS sequence"/>
</dbReference>
<evidence type="ECO:0000313" key="3">
    <source>
        <dbReference type="Proteomes" id="UP001139516"/>
    </source>
</evidence>
<dbReference type="Pfam" id="PF09928">
    <property type="entry name" value="DUF2160"/>
    <property type="match status" value="1"/>
</dbReference>
<dbReference type="AlphaFoldDB" id="A0A9X2BXQ6"/>
<keyword evidence="3" id="KW-1185">Reference proteome</keyword>
<keyword evidence="1" id="KW-0472">Membrane</keyword>
<keyword evidence="1" id="KW-0812">Transmembrane</keyword>
<proteinExistence type="predicted"/>
<dbReference type="EMBL" id="JALPRX010000127">
    <property type="protein sequence ID" value="MCK8787511.1"/>
    <property type="molecule type" value="Genomic_DNA"/>
</dbReference>
<dbReference type="RefSeq" id="WP_248669562.1">
    <property type="nucleotide sequence ID" value="NZ_JALPRX010000127.1"/>
</dbReference>
<accession>A0A9X2BXQ6</accession>
<keyword evidence="1" id="KW-1133">Transmembrane helix</keyword>
<gene>
    <name evidence="2" type="ORF">M0638_24370</name>
</gene>
<evidence type="ECO:0000256" key="1">
    <source>
        <dbReference type="SAM" id="Phobius"/>
    </source>
</evidence>
<comment type="caution">
    <text evidence="2">The sequence shown here is derived from an EMBL/GenBank/DDBJ whole genome shotgun (WGS) entry which is preliminary data.</text>
</comment>
<name>A0A9X2BXQ6_9PROT</name>
<feature type="transmembrane region" description="Helical" evidence="1">
    <location>
        <begin position="12"/>
        <end position="32"/>
    </location>
</feature>